<keyword evidence="2 9" id="KW-0963">Cytoplasm</keyword>
<keyword evidence="7 9" id="KW-0067">ATP-binding</keyword>
<name>A0A2P5SY27_9GAMM</name>
<evidence type="ECO:0000313" key="11">
    <source>
        <dbReference type="EMBL" id="PPI87203.1"/>
    </source>
</evidence>
<evidence type="ECO:0000256" key="3">
    <source>
        <dbReference type="ARBA" id="ARBA00022679"/>
    </source>
</evidence>
<evidence type="ECO:0000256" key="8">
    <source>
        <dbReference type="ARBA" id="ARBA00048366"/>
    </source>
</evidence>
<dbReference type="GO" id="GO:0003725">
    <property type="term" value="F:double-stranded RNA binding"/>
    <property type="evidence" value="ECO:0007669"/>
    <property type="project" value="InterPro"/>
</dbReference>
<evidence type="ECO:0000256" key="2">
    <source>
        <dbReference type="ARBA" id="ARBA00022490"/>
    </source>
</evidence>
<evidence type="ECO:0000256" key="7">
    <source>
        <dbReference type="ARBA" id="ARBA00022840"/>
    </source>
</evidence>
<keyword evidence="5 9" id="KW-0548">Nucleotidyltransferase</keyword>
<dbReference type="HAMAP" id="MF_01852">
    <property type="entry name" value="TsaC"/>
    <property type="match status" value="1"/>
</dbReference>
<comment type="subcellular location">
    <subcellularLocation>
        <location evidence="1 9">Cytoplasm</location>
    </subcellularLocation>
</comment>
<dbReference type="Gene3D" id="3.90.870.10">
    <property type="entry name" value="DHBP synthase"/>
    <property type="match status" value="1"/>
</dbReference>
<accession>A0A2P5SY27</accession>
<evidence type="ECO:0000259" key="10">
    <source>
        <dbReference type="PROSITE" id="PS51163"/>
    </source>
</evidence>
<feature type="domain" description="YrdC-like" evidence="10">
    <location>
        <begin position="7"/>
        <end position="190"/>
    </location>
</feature>
<dbReference type="GO" id="GO:0005524">
    <property type="term" value="F:ATP binding"/>
    <property type="evidence" value="ECO:0007669"/>
    <property type="project" value="UniProtKB-UniRule"/>
</dbReference>
<protein>
    <recommendedName>
        <fullName evidence="9">Threonylcarbamoyl-AMP synthase</fullName>
        <shortName evidence="9">TC-AMP synthase</shortName>
        <ecNumber evidence="9">2.7.7.87</ecNumber>
    </recommendedName>
    <alternativeName>
        <fullName evidence="9">L-threonylcarbamoyladenylate synthase</fullName>
    </alternativeName>
    <alternativeName>
        <fullName evidence="9">t(6)A37 threonylcarbamoyladenosine biosynthesis protein TsaC</fullName>
    </alternativeName>
    <alternativeName>
        <fullName evidence="9">tRNA threonylcarbamoyladenosine biosynthesis protein TsaC</fullName>
    </alternativeName>
</protein>
<dbReference type="InterPro" id="IPR006070">
    <property type="entry name" value="Sua5-like_dom"/>
</dbReference>
<comment type="caution">
    <text evidence="11">The sequence shown here is derived from an EMBL/GenBank/DDBJ whole genome shotgun (WGS) entry which is preliminary data.</text>
</comment>
<evidence type="ECO:0000256" key="9">
    <source>
        <dbReference type="HAMAP-Rule" id="MF_01852"/>
    </source>
</evidence>
<gene>
    <name evidence="9" type="primary">tsaC</name>
    <name evidence="11" type="ORF">CRV11_02695</name>
</gene>
<reference evidence="11 12" key="1">
    <citation type="journal article" date="2018" name="Genome Biol. Evol.">
        <title>Cladogenesis and Genomic Streamlining in Extracellular Endosymbionts of Tropical Stink Bugs.</title>
        <authorList>
            <person name="Otero-Bravo A."/>
            <person name="Goffredi S."/>
            <person name="Sabree Z.L."/>
        </authorList>
    </citation>
    <scope>NUCLEOTIDE SEQUENCE [LARGE SCALE GENOMIC DNA]</scope>
    <source>
        <strain evidence="11 12">SoET</strain>
    </source>
</reference>
<dbReference type="GO" id="GO:0006450">
    <property type="term" value="P:regulation of translational fidelity"/>
    <property type="evidence" value="ECO:0007669"/>
    <property type="project" value="TreeGrafter"/>
</dbReference>
<dbReference type="SUPFAM" id="SSF55821">
    <property type="entry name" value="YrdC/RibB"/>
    <property type="match status" value="1"/>
</dbReference>
<keyword evidence="3 9" id="KW-0808">Transferase</keyword>
<keyword evidence="6 9" id="KW-0547">Nucleotide-binding</keyword>
<dbReference type="PROSITE" id="PS51163">
    <property type="entry name" value="YRDC"/>
    <property type="match status" value="1"/>
</dbReference>
<organism evidence="11 12">
    <name type="scientific">Candidatus Pantoea edessiphila</name>
    <dbReference type="NCBI Taxonomy" id="2044610"/>
    <lineage>
        <taxon>Bacteria</taxon>
        <taxon>Pseudomonadati</taxon>
        <taxon>Pseudomonadota</taxon>
        <taxon>Gammaproteobacteria</taxon>
        <taxon>Enterobacterales</taxon>
        <taxon>Erwiniaceae</taxon>
        <taxon>Pantoea</taxon>
    </lineage>
</organism>
<comment type="catalytic activity">
    <reaction evidence="8 9">
        <text>L-threonine + hydrogencarbonate + ATP = L-threonylcarbamoyladenylate + diphosphate + H2O</text>
        <dbReference type="Rhea" id="RHEA:36407"/>
        <dbReference type="ChEBI" id="CHEBI:15377"/>
        <dbReference type="ChEBI" id="CHEBI:17544"/>
        <dbReference type="ChEBI" id="CHEBI:30616"/>
        <dbReference type="ChEBI" id="CHEBI:33019"/>
        <dbReference type="ChEBI" id="CHEBI:57926"/>
        <dbReference type="ChEBI" id="CHEBI:73682"/>
        <dbReference type="EC" id="2.7.7.87"/>
    </reaction>
</comment>
<dbReference type="GO" id="GO:0002949">
    <property type="term" value="P:tRNA threonylcarbamoyladenosine modification"/>
    <property type="evidence" value="ECO:0007669"/>
    <property type="project" value="UniProtKB-UniRule"/>
</dbReference>
<evidence type="ECO:0000256" key="6">
    <source>
        <dbReference type="ARBA" id="ARBA00022741"/>
    </source>
</evidence>
<dbReference type="AlphaFoldDB" id="A0A2P5SY27"/>
<dbReference type="RefSeq" id="WP_136131819.1">
    <property type="nucleotide sequence ID" value="NZ_PDKS01000003.1"/>
</dbReference>
<dbReference type="PANTHER" id="PTHR17490">
    <property type="entry name" value="SUA5"/>
    <property type="match status" value="1"/>
</dbReference>
<dbReference type="PANTHER" id="PTHR17490:SF18">
    <property type="entry name" value="THREONYLCARBAMOYL-AMP SYNTHASE"/>
    <property type="match status" value="1"/>
</dbReference>
<dbReference type="GO" id="GO:0005737">
    <property type="term" value="C:cytoplasm"/>
    <property type="evidence" value="ECO:0007669"/>
    <property type="project" value="UniProtKB-SubCell"/>
</dbReference>
<dbReference type="InterPro" id="IPR050156">
    <property type="entry name" value="TC-AMP_synthase_SUA5"/>
</dbReference>
<proteinExistence type="inferred from homology"/>
<evidence type="ECO:0000256" key="4">
    <source>
        <dbReference type="ARBA" id="ARBA00022694"/>
    </source>
</evidence>
<sequence>MYKKNFFSSVKKCVKELNKEGIIIYPTEAVFGLGCDPDSQIAVKKLVSLKNRSINKGFILIAENYNQLKSYIADHELSSSQRDYMLSRWPGPITFIVPTLPQTPIWLTGQFSSLAVRITDHPNVKELCNQFGKPIISTSANISNQNPCRTFKDIKKQFGNTFPVLFGKTYGYENPSEIRNIITGDLIRQG</sequence>
<keyword evidence="4 9" id="KW-0819">tRNA processing</keyword>
<dbReference type="Pfam" id="PF01300">
    <property type="entry name" value="Sua5_yciO_yrdC"/>
    <property type="match status" value="1"/>
</dbReference>
<evidence type="ECO:0000313" key="12">
    <source>
        <dbReference type="Proteomes" id="UP000296034"/>
    </source>
</evidence>
<dbReference type="EMBL" id="PDKS01000003">
    <property type="protein sequence ID" value="PPI87203.1"/>
    <property type="molecule type" value="Genomic_DNA"/>
</dbReference>
<evidence type="ECO:0000256" key="5">
    <source>
        <dbReference type="ARBA" id="ARBA00022695"/>
    </source>
</evidence>
<evidence type="ECO:0000256" key="1">
    <source>
        <dbReference type="ARBA" id="ARBA00004496"/>
    </source>
</evidence>
<comment type="similarity">
    <text evidence="9">Belongs to the SUA5 family. TsaC subfamily.</text>
</comment>
<dbReference type="GO" id="GO:0000049">
    <property type="term" value="F:tRNA binding"/>
    <property type="evidence" value="ECO:0007669"/>
    <property type="project" value="TreeGrafter"/>
</dbReference>
<comment type="function">
    <text evidence="9">Required for the formation of a threonylcarbamoyl group on adenosine at position 37 (t(6)A37) in tRNAs that read codons beginning with adenine. Catalyzes the conversion of L-threonine, HCO(3)(-)/CO(2) and ATP to give threonylcarbamoyl-AMP (TC-AMP) as the acyladenylate intermediate, with the release of diphosphate.</text>
</comment>
<dbReference type="EC" id="2.7.7.87" evidence="9"/>
<dbReference type="FunFam" id="3.90.870.10:FF:000004">
    <property type="entry name" value="Threonylcarbamoyl-AMP synthase"/>
    <property type="match status" value="1"/>
</dbReference>
<dbReference type="GO" id="GO:0061710">
    <property type="term" value="F:L-threonylcarbamoyladenylate synthase"/>
    <property type="evidence" value="ECO:0007669"/>
    <property type="project" value="UniProtKB-EC"/>
</dbReference>
<dbReference type="InterPro" id="IPR023535">
    <property type="entry name" value="TC-AMP_synthase"/>
</dbReference>
<dbReference type="InterPro" id="IPR017945">
    <property type="entry name" value="DHBP_synth_RibB-like_a/b_dom"/>
</dbReference>
<dbReference type="OrthoDB" id="9814580at2"/>
<dbReference type="Proteomes" id="UP000296034">
    <property type="component" value="Unassembled WGS sequence"/>
</dbReference>